<dbReference type="SMART" id="SM00408">
    <property type="entry name" value="IGc2"/>
    <property type="match status" value="1"/>
</dbReference>
<dbReference type="SMART" id="SM00409">
    <property type="entry name" value="IG"/>
    <property type="match status" value="2"/>
</dbReference>
<reference evidence="13" key="1">
    <citation type="submission" date="2025-08" db="UniProtKB">
        <authorList>
            <consortium name="RefSeq"/>
        </authorList>
    </citation>
    <scope>IDENTIFICATION</scope>
</reference>
<evidence type="ECO:0000313" key="13">
    <source>
        <dbReference type="RefSeq" id="XP_013209096.2"/>
    </source>
</evidence>
<dbReference type="Pfam" id="PF07686">
    <property type="entry name" value="V-set"/>
    <property type="match status" value="1"/>
</dbReference>
<dbReference type="InterPro" id="IPR003599">
    <property type="entry name" value="Ig_sub"/>
</dbReference>
<dbReference type="PROSITE" id="PS50835">
    <property type="entry name" value="IG_LIKE"/>
    <property type="match status" value="2"/>
</dbReference>
<evidence type="ECO:0000256" key="7">
    <source>
        <dbReference type="ARBA" id="ARBA00023319"/>
    </source>
</evidence>
<dbReference type="RefSeq" id="XP_013209096.2">
    <property type="nucleotide sequence ID" value="XM_013353642.2"/>
</dbReference>
<protein>
    <submittedName>
        <fullName evidence="13">Sialic acid-binding Ig-like lectin 5</fullName>
    </submittedName>
</protein>
<dbReference type="InterPro" id="IPR051036">
    <property type="entry name" value="SIGLEC"/>
</dbReference>
<gene>
    <name evidence="13" type="primary">LOC101995310</name>
</gene>
<keyword evidence="6 9" id="KW-0472">Membrane</keyword>
<name>A0ABM1AVJ5_MICOH</name>
<evidence type="ECO:0000259" key="11">
    <source>
        <dbReference type="PROSITE" id="PS50835"/>
    </source>
</evidence>
<dbReference type="Gene3D" id="2.60.40.10">
    <property type="entry name" value="Immunoglobulins"/>
    <property type="match status" value="4"/>
</dbReference>
<dbReference type="InterPro" id="IPR003598">
    <property type="entry name" value="Ig_sub2"/>
</dbReference>
<evidence type="ECO:0000256" key="10">
    <source>
        <dbReference type="SAM" id="SignalP"/>
    </source>
</evidence>
<feature type="domain" description="Ig-like" evidence="11">
    <location>
        <begin position="249"/>
        <end position="326"/>
    </location>
</feature>
<dbReference type="PANTHER" id="PTHR12035:SF132">
    <property type="entry name" value="MYELOID CELL SURFACE ANTIGEN CD33"/>
    <property type="match status" value="1"/>
</dbReference>
<evidence type="ECO:0000256" key="8">
    <source>
        <dbReference type="ARBA" id="ARBA00038361"/>
    </source>
</evidence>
<feature type="chain" id="PRO_5045352818" evidence="10">
    <location>
        <begin position="19"/>
        <end position="557"/>
    </location>
</feature>
<dbReference type="PANTHER" id="PTHR12035">
    <property type="entry name" value="SIALIC ACID BINDING IMMUNOGLOBULIN-LIKE LECTIN"/>
    <property type="match status" value="1"/>
</dbReference>
<keyword evidence="4" id="KW-0130">Cell adhesion</keyword>
<dbReference type="InterPro" id="IPR013098">
    <property type="entry name" value="Ig_I-set"/>
</dbReference>
<evidence type="ECO:0000256" key="4">
    <source>
        <dbReference type="ARBA" id="ARBA00022889"/>
    </source>
</evidence>
<feature type="domain" description="Ig-like" evidence="11">
    <location>
        <begin position="144"/>
        <end position="231"/>
    </location>
</feature>
<dbReference type="InterPro" id="IPR013106">
    <property type="entry name" value="Ig_V-set"/>
</dbReference>
<proteinExistence type="inferred from homology"/>
<feature type="signal peptide" evidence="10">
    <location>
        <begin position="1"/>
        <end position="18"/>
    </location>
</feature>
<comment type="similarity">
    <text evidence="8">Belongs to the immunoglobulin superfamily. SIGLEC (sialic acid binding Ig-like lectin) family.</text>
</comment>
<accession>A0ABM1AVJ5</accession>
<organism evidence="12 13">
    <name type="scientific">Microtus ochrogaster</name>
    <name type="common">Prairie vole</name>
    <dbReference type="NCBI Taxonomy" id="79684"/>
    <lineage>
        <taxon>Eukaryota</taxon>
        <taxon>Metazoa</taxon>
        <taxon>Chordata</taxon>
        <taxon>Craniata</taxon>
        <taxon>Vertebrata</taxon>
        <taxon>Euteleostomi</taxon>
        <taxon>Mammalia</taxon>
        <taxon>Eutheria</taxon>
        <taxon>Euarchontoglires</taxon>
        <taxon>Glires</taxon>
        <taxon>Rodentia</taxon>
        <taxon>Myomorpha</taxon>
        <taxon>Muroidea</taxon>
        <taxon>Cricetidae</taxon>
        <taxon>Arvicolinae</taxon>
        <taxon>Microtus</taxon>
    </lineage>
</organism>
<dbReference type="InterPro" id="IPR013783">
    <property type="entry name" value="Ig-like_fold"/>
</dbReference>
<evidence type="ECO:0000313" key="12">
    <source>
        <dbReference type="Proteomes" id="UP000694915"/>
    </source>
</evidence>
<keyword evidence="5 9" id="KW-1133">Transmembrane helix</keyword>
<sequence>MLWLLLLCLLWAGSLVETADYELMVTSPVTVQEGLCIYVSCQARFPAYSSPIFGYWFREKADISGDSPVAANDPNRPVQKEAQGRFHLMGGRDPHNCSLEIRDVKRSDTGKYFFRVDDGDKVKWSFKDPKNLLSVTVTALTETPNFQIMPTLVSGTSTQLICSLPWACERGTSPIFSWMASALTSLGPGTTLSSELTLTPQPQDHGTNITCQVTFPGVGVTVERTEQLNVTYAPQKLTIRVSRGENTEPETLHSGSSLHIQEGESLRLVCAADSNPPAMLNWEQQTQKHIQLSNEELQLPRVELEDHGKYICRAQNSLGAQVASLSLIVRSLLQLLAPSCSWEAEGLHCSCSSRAWPAPSLRWWLGEGLLERNSSNNSFQVTSSSSGPWANSSLILSKEFSAGHRLRCEAWNDNEVQSATMLLLPSQEVTKDKPEPSVGVLQGAVGGAGLMAVCLCLVFFIVKLLRKKSALKVASVEGNPAGSPVSSMISAGILGHLNASGSQNQKDRPPFVTVLHTLADEPELHYASLSFHNLKPRQPQNTETIKSDYTEIKIRKC</sequence>
<keyword evidence="12" id="KW-1185">Reference proteome</keyword>
<dbReference type="Pfam" id="PF07679">
    <property type="entry name" value="I-set"/>
    <property type="match status" value="1"/>
</dbReference>
<evidence type="ECO:0000256" key="6">
    <source>
        <dbReference type="ARBA" id="ARBA00023136"/>
    </source>
</evidence>
<comment type="subcellular location">
    <subcellularLocation>
        <location evidence="1">Membrane</location>
        <topology evidence="1">Single-pass type I membrane protein</topology>
    </subcellularLocation>
</comment>
<evidence type="ECO:0000256" key="5">
    <source>
        <dbReference type="ARBA" id="ARBA00022989"/>
    </source>
</evidence>
<keyword evidence="2 9" id="KW-0812">Transmembrane</keyword>
<feature type="transmembrane region" description="Helical" evidence="9">
    <location>
        <begin position="440"/>
        <end position="462"/>
    </location>
</feature>
<evidence type="ECO:0000256" key="9">
    <source>
        <dbReference type="SAM" id="Phobius"/>
    </source>
</evidence>
<dbReference type="SUPFAM" id="SSF48726">
    <property type="entry name" value="Immunoglobulin"/>
    <property type="match status" value="4"/>
</dbReference>
<keyword evidence="10" id="KW-0732">Signal</keyword>
<keyword evidence="7" id="KW-0393">Immunoglobulin domain</keyword>
<dbReference type="GeneID" id="101995310"/>
<evidence type="ECO:0000256" key="1">
    <source>
        <dbReference type="ARBA" id="ARBA00004479"/>
    </source>
</evidence>
<keyword evidence="3" id="KW-0430">Lectin</keyword>
<dbReference type="InterPro" id="IPR036179">
    <property type="entry name" value="Ig-like_dom_sf"/>
</dbReference>
<dbReference type="InterPro" id="IPR007110">
    <property type="entry name" value="Ig-like_dom"/>
</dbReference>
<dbReference type="Proteomes" id="UP000694915">
    <property type="component" value="Unplaced"/>
</dbReference>
<evidence type="ECO:0000256" key="2">
    <source>
        <dbReference type="ARBA" id="ARBA00022692"/>
    </source>
</evidence>
<evidence type="ECO:0000256" key="3">
    <source>
        <dbReference type="ARBA" id="ARBA00022734"/>
    </source>
</evidence>